<evidence type="ECO:0000313" key="1">
    <source>
        <dbReference type="EMBL" id="CAG8420908.1"/>
    </source>
</evidence>
<organism evidence="1 2">
    <name type="scientific">Penicillium salamii</name>
    <dbReference type="NCBI Taxonomy" id="1612424"/>
    <lineage>
        <taxon>Eukaryota</taxon>
        <taxon>Fungi</taxon>
        <taxon>Dikarya</taxon>
        <taxon>Ascomycota</taxon>
        <taxon>Pezizomycotina</taxon>
        <taxon>Eurotiomycetes</taxon>
        <taxon>Eurotiomycetidae</taxon>
        <taxon>Eurotiales</taxon>
        <taxon>Aspergillaceae</taxon>
        <taxon>Penicillium</taxon>
    </lineage>
</organism>
<accession>A0A9W4JYX3</accession>
<name>A0A9W4JYX3_9EURO</name>
<dbReference type="EMBL" id="CAJVPA010000239">
    <property type="protein sequence ID" value="CAG8420908.1"/>
    <property type="molecule type" value="Genomic_DNA"/>
</dbReference>
<evidence type="ECO:0000313" key="2">
    <source>
        <dbReference type="Proteomes" id="UP001152646"/>
    </source>
</evidence>
<dbReference type="AlphaFoldDB" id="A0A9W4JYX3"/>
<protein>
    <submittedName>
        <fullName evidence="1">Uncharacterized protein</fullName>
    </submittedName>
</protein>
<sequence length="512" mass="58809">MFPLRIWRHWPNCFRVCVIIEPDISQHNCVLTTLIMNTTAEQILDIEDALVSDDNPARDEYTLDFQRCARLHNYLVAYAYMARKETKTLDLDALASESWFFNQPSENIEAIRARLDPSLNLFLDSIYDPEPGFFYWVSGLEMRLADECFFEDNDFEDKERFVIIYDTTPDLGSHCVGVVYDQLNYRASFPLAIENSDSIEPIDEHWDMWFPLETILTHWIHMLRMGKITADPRNYGELSSEEENSCHRIDLWCWHPYCAAQIDSTVAAMDRYTDAIESRMQSLLPISGNKPLFTDAELDAALVPRKCFLRSFLTQVRTPRFKLIAPGLEIPHDKEAFAARQIFDAEGQGRDVPSLLLFASTDDSRTAGFNEEIHRLFFGPKNQVPFNEGDPVPTGLYSAAINRFDYDSEETGFHLLLPFALRPNLADENGARRSDGSLVPSGSCTQLFQHGVFHPFGGEHRLQRLQSLFDRWTELIESGVWTVGDNGVEGGIDMFRNADHGAWEDYWIPPSW</sequence>
<dbReference type="OrthoDB" id="3029470at2759"/>
<comment type="caution">
    <text evidence="1">The sequence shown here is derived from an EMBL/GenBank/DDBJ whole genome shotgun (WGS) entry which is preliminary data.</text>
</comment>
<proteinExistence type="predicted"/>
<dbReference type="Proteomes" id="UP001152646">
    <property type="component" value="Unassembled WGS sequence"/>
</dbReference>
<reference evidence="1" key="1">
    <citation type="submission" date="2021-07" db="EMBL/GenBank/DDBJ databases">
        <authorList>
            <person name="Branca A.L. A."/>
        </authorList>
    </citation>
    <scope>NUCLEOTIDE SEQUENCE</scope>
</reference>
<gene>
    <name evidence="1" type="ORF">PSALAMII_LOCUS10201</name>
</gene>